<sequence length="409" mass="40738">MACPAGGWNVTCEVTGQLATQAGDSVLGVLSQAITSAIAWLATWTAAWWLAVPSYTSDTSLRLQGWVAPITAMIAVGGVMWQGLLMMVSRRPEPVLQVVRILWSTALWGAIGVAGTHLVLRAGDDFSLWILNQGLGQVTEDGLTARLAALLVPARAVPPGVIVVVGALVLIAGFVQALLMFLREIGLVVLAGLLQLAASGAGSQATSQWRPRVVAWCAALAAYKPTAAVIYTVGITMASDPDDPRSFFMGVTVLILAILALPLLVRLFSWTTGSLQSGGGLALLAGAGAGGVHAAASLRGAGGRDMHDYIRYLETSVAASEPPGAAPPAASSPPTFHGPAAGRGAPAASSPAAGASAGGAAGATGGSGAAGAGGAAAAAATVAQSGISAARSGARRAGREMTDPPTSGG</sequence>
<evidence type="ECO:0000256" key="2">
    <source>
        <dbReference type="SAM" id="Phobius"/>
    </source>
</evidence>
<feature type="transmembrane region" description="Helical" evidence="2">
    <location>
        <begin position="63"/>
        <end position="81"/>
    </location>
</feature>
<gene>
    <name evidence="3" type="ORF">SAMN05443668_103576</name>
</gene>
<keyword evidence="2" id="KW-0812">Transmembrane</keyword>
<dbReference type="EMBL" id="FRCS01000003">
    <property type="protein sequence ID" value="SHN19477.1"/>
    <property type="molecule type" value="Genomic_DNA"/>
</dbReference>
<feature type="transmembrane region" description="Helical" evidence="2">
    <location>
        <begin position="29"/>
        <end position="51"/>
    </location>
</feature>
<reference evidence="3 4" key="1">
    <citation type="submission" date="2016-11" db="EMBL/GenBank/DDBJ databases">
        <authorList>
            <person name="Jaros S."/>
            <person name="Januszkiewicz K."/>
            <person name="Wedrychowicz H."/>
        </authorList>
    </citation>
    <scope>NUCLEOTIDE SEQUENCE [LARGE SCALE GENOMIC DNA]</scope>
    <source>
        <strain evidence="3 4">DSM 46144</strain>
    </source>
</reference>
<evidence type="ECO:0000256" key="1">
    <source>
        <dbReference type="SAM" id="MobiDB-lite"/>
    </source>
</evidence>
<feature type="compositionally biased region" description="Low complexity" evidence="1">
    <location>
        <begin position="320"/>
        <end position="355"/>
    </location>
</feature>
<feature type="transmembrane region" description="Helical" evidence="2">
    <location>
        <begin position="247"/>
        <end position="268"/>
    </location>
</feature>
<evidence type="ECO:0000313" key="3">
    <source>
        <dbReference type="EMBL" id="SHN19477.1"/>
    </source>
</evidence>
<feature type="compositionally biased region" description="Low complexity" evidence="1">
    <location>
        <begin position="375"/>
        <end position="392"/>
    </location>
</feature>
<proteinExistence type="predicted"/>
<feature type="transmembrane region" description="Helical" evidence="2">
    <location>
        <begin position="213"/>
        <end position="235"/>
    </location>
</feature>
<evidence type="ECO:0000313" key="4">
    <source>
        <dbReference type="Proteomes" id="UP000184440"/>
    </source>
</evidence>
<protein>
    <recommendedName>
        <fullName evidence="5">TrbL/VirB6 plasmid conjugal transfer protein</fullName>
    </recommendedName>
</protein>
<feature type="region of interest" description="Disordered" evidence="1">
    <location>
        <begin position="320"/>
        <end position="409"/>
    </location>
</feature>
<evidence type="ECO:0008006" key="5">
    <source>
        <dbReference type="Google" id="ProtNLM"/>
    </source>
</evidence>
<keyword evidence="2" id="KW-0472">Membrane</keyword>
<feature type="transmembrane region" description="Helical" evidence="2">
    <location>
        <begin position="156"/>
        <end position="179"/>
    </location>
</feature>
<accession>A0A1M7PQ53</accession>
<feature type="transmembrane region" description="Helical" evidence="2">
    <location>
        <begin position="101"/>
        <end position="120"/>
    </location>
</feature>
<dbReference type="STRING" id="134849.SAMN05443668_103576"/>
<dbReference type="AlphaFoldDB" id="A0A1M7PQ53"/>
<dbReference type="OrthoDB" id="3694109at2"/>
<name>A0A1M7PQ53_9ACTN</name>
<dbReference type="Proteomes" id="UP000184440">
    <property type="component" value="Unassembled WGS sequence"/>
</dbReference>
<dbReference type="RefSeq" id="WP_073256743.1">
    <property type="nucleotide sequence ID" value="NZ_FRCS01000003.1"/>
</dbReference>
<organism evidence="3 4">
    <name type="scientific">Cryptosporangium aurantiacum</name>
    <dbReference type="NCBI Taxonomy" id="134849"/>
    <lineage>
        <taxon>Bacteria</taxon>
        <taxon>Bacillati</taxon>
        <taxon>Actinomycetota</taxon>
        <taxon>Actinomycetes</taxon>
        <taxon>Cryptosporangiales</taxon>
        <taxon>Cryptosporangiaceae</taxon>
        <taxon>Cryptosporangium</taxon>
    </lineage>
</organism>
<keyword evidence="4" id="KW-1185">Reference proteome</keyword>
<feature type="compositionally biased region" description="Gly residues" evidence="1">
    <location>
        <begin position="356"/>
        <end position="374"/>
    </location>
</feature>
<keyword evidence="2" id="KW-1133">Transmembrane helix</keyword>